<comment type="caution">
    <text evidence="1">The sequence shown here is derived from an EMBL/GenBank/DDBJ whole genome shotgun (WGS) entry which is preliminary data.</text>
</comment>
<evidence type="ECO:0000313" key="1">
    <source>
        <dbReference type="EMBL" id="OLY78310.1"/>
    </source>
</evidence>
<dbReference type="EMBL" id="LSSL01006760">
    <property type="protein sequence ID" value="OLY78310.1"/>
    <property type="molecule type" value="Genomic_DNA"/>
</dbReference>
<protein>
    <submittedName>
        <fullName evidence="1">Uncharacterized protein</fullName>
    </submittedName>
</protein>
<keyword evidence="2" id="KW-1185">Reference proteome</keyword>
<accession>A0A1R0GN50</accession>
<sequence length="30" mass="3489">MGMIKRDNEFFESGGYSYGFAPEVDAWREV</sequence>
<feature type="non-terminal residue" evidence="1">
    <location>
        <position position="30"/>
    </location>
</feature>
<gene>
    <name evidence="1" type="ORF">AYI68_g7641</name>
</gene>
<name>A0A1R0GN50_9FUNG</name>
<dbReference type="AlphaFoldDB" id="A0A1R0GN50"/>
<reference evidence="1 2" key="1">
    <citation type="journal article" date="2016" name="Mol. Biol. Evol.">
        <title>Genome-Wide Survey of Gut Fungi (Harpellales) Reveals the First Horizontally Transferred Ubiquitin Gene from a Mosquito Host.</title>
        <authorList>
            <person name="Wang Y."/>
            <person name="White M.M."/>
            <person name="Kvist S."/>
            <person name="Moncalvo J.M."/>
        </authorList>
    </citation>
    <scope>NUCLEOTIDE SEQUENCE [LARGE SCALE GENOMIC DNA]</scope>
    <source>
        <strain evidence="1 2">ALG-7-W6</strain>
    </source>
</reference>
<evidence type="ECO:0000313" key="2">
    <source>
        <dbReference type="Proteomes" id="UP000187455"/>
    </source>
</evidence>
<proteinExistence type="predicted"/>
<organism evidence="1 2">
    <name type="scientific">Smittium mucronatum</name>
    <dbReference type="NCBI Taxonomy" id="133383"/>
    <lineage>
        <taxon>Eukaryota</taxon>
        <taxon>Fungi</taxon>
        <taxon>Fungi incertae sedis</taxon>
        <taxon>Zoopagomycota</taxon>
        <taxon>Kickxellomycotina</taxon>
        <taxon>Harpellomycetes</taxon>
        <taxon>Harpellales</taxon>
        <taxon>Legeriomycetaceae</taxon>
        <taxon>Smittium</taxon>
    </lineage>
</organism>
<dbReference type="Proteomes" id="UP000187455">
    <property type="component" value="Unassembled WGS sequence"/>
</dbReference>